<protein>
    <submittedName>
        <fullName evidence="4">SDR family NAD(P)-dependent oxidoreductase</fullName>
    </submittedName>
</protein>
<dbReference type="PRINTS" id="PR00080">
    <property type="entry name" value="SDRFAMILY"/>
</dbReference>
<organism evidence="4 5">
    <name type="scientific">Catenulispora pinistramenti</name>
    <dbReference type="NCBI Taxonomy" id="2705254"/>
    <lineage>
        <taxon>Bacteria</taxon>
        <taxon>Bacillati</taxon>
        <taxon>Actinomycetota</taxon>
        <taxon>Actinomycetes</taxon>
        <taxon>Catenulisporales</taxon>
        <taxon>Catenulisporaceae</taxon>
        <taxon>Catenulispora</taxon>
    </lineage>
</organism>
<dbReference type="Proteomes" id="UP000730482">
    <property type="component" value="Unassembled WGS sequence"/>
</dbReference>
<comment type="similarity">
    <text evidence="1 3">Belongs to the short-chain dehydrogenases/reductases (SDR) family.</text>
</comment>
<dbReference type="RefSeq" id="WP_212019183.1">
    <property type="nucleotide sequence ID" value="NZ_JAAFYZ010000226.1"/>
</dbReference>
<proteinExistence type="inferred from homology"/>
<dbReference type="Pfam" id="PF00106">
    <property type="entry name" value="adh_short"/>
    <property type="match status" value="1"/>
</dbReference>
<reference evidence="4 5" key="1">
    <citation type="submission" date="2020-02" db="EMBL/GenBank/DDBJ databases">
        <title>Acidophilic actinobacteria isolated from forest soil.</title>
        <authorList>
            <person name="Golinska P."/>
        </authorList>
    </citation>
    <scope>NUCLEOTIDE SEQUENCE [LARGE SCALE GENOMIC DNA]</scope>
    <source>
        <strain evidence="4 5">NL8</strain>
    </source>
</reference>
<dbReference type="Gene3D" id="3.40.50.720">
    <property type="entry name" value="NAD(P)-binding Rossmann-like Domain"/>
    <property type="match status" value="1"/>
</dbReference>
<dbReference type="InterPro" id="IPR036291">
    <property type="entry name" value="NAD(P)-bd_dom_sf"/>
</dbReference>
<comment type="caution">
    <text evidence="4">The sequence shown here is derived from an EMBL/GenBank/DDBJ whole genome shotgun (WGS) entry which is preliminary data.</text>
</comment>
<sequence>MPLSASPRTALVTGADAGLGREIVRLLAAERGTVLLHARTPEAAEQARQQLAGEGRAVDRIVPMGADFTDLGQVAALAQRVAREYPRVDLLVNNAGVFGSPSRAVTGDSHEVTFQVNYLAPYLLTRLLWPSLTAKPGSRVINVSSALHRGGRVHWGDVESSKRYSAVAAYAQSKLALNLFTRAVAVRGGADLIAVGVHPGVLATDMVRNYTRDTGRPAAEGAAAILALANGRVEDGAYYEGVAESVPNTLMDDKSSVDRLWKLSARLVGLAA</sequence>
<keyword evidence="5" id="KW-1185">Reference proteome</keyword>
<evidence type="ECO:0000313" key="4">
    <source>
        <dbReference type="EMBL" id="MBS2553030.1"/>
    </source>
</evidence>
<dbReference type="InterPro" id="IPR020904">
    <property type="entry name" value="Sc_DH/Rdtase_CS"/>
</dbReference>
<dbReference type="SUPFAM" id="SSF51735">
    <property type="entry name" value="NAD(P)-binding Rossmann-fold domains"/>
    <property type="match status" value="1"/>
</dbReference>
<evidence type="ECO:0000256" key="2">
    <source>
        <dbReference type="ARBA" id="ARBA00023002"/>
    </source>
</evidence>
<name>A0ABS5L478_9ACTN</name>
<evidence type="ECO:0000313" key="5">
    <source>
        <dbReference type="Proteomes" id="UP000730482"/>
    </source>
</evidence>
<dbReference type="EMBL" id="JAAFYZ010000226">
    <property type="protein sequence ID" value="MBS2553030.1"/>
    <property type="molecule type" value="Genomic_DNA"/>
</dbReference>
<dbReference type="PANTHER" id="PTHR43157">
    <property type="entry name" value="PHOSPHATIDYLINOSITOL-GLYCAN BIOSYNTHESIS CLASS F PROTEIN-RELATED"/>
    <property type="match status" value="1"/>
</dbReference>
<evidence type="ECO:0000256" key="3">
    <source>
        <dbReference type="RuleBase" id="RU000363"/>
    </source>
</evidence>
<accession>A0ABS5L478</accession>
<gene>
    <name evidence="4" type="ORF">KGQ19_39875</name>
</gene>
<dbReference type="PROSITE" id="PS00061">
    <property type="entry name" value="ADH_SHORT"/>
    <property type="match status" value="1"/>
</dbReference>
<dbReference type="InterPro" id="IPR002347">
    <property type="entry name" value="SDR_fam"/>
</dbReference>
<dbReference type="PRINTS" id="PR00081">
    <property type="entry name" value="GDHRDH"/>
</dbReference>
<dbReference type="PANTHER" id="PTHR43157:SF31">
    <property type="entry name" value="PHOSPHATIDYLINOSITOL-GLYCAN BIOSYNTHESIS CLASS F PROTEIN"/>
    <property type="match status" value="1"/>
</dbReference>
<keyword evidence="2" id="KW-0560">Oxidoreductase</keyword>
<evidence type="ECO:0000256" key="1">
    <source>
        <dbReference type="ARBA" id="ARBA00006484"/>
    </source>
</evidence>